<proteinExistence type="predicted"/>
<evidence type="ECO:0000313" key="3">
    <source>
        <dbReference type="Proteomes" id="UP001501009"/>
    </source>
</evidence>
<dbReference type="SUPFAM" id="SSF52317">
    <property type="entry name" value="Class I glutamine amidotransferase-like"/>
    <property type="match status" value="1"/>
</dbReference>
<dbReference type="Gene3D" id="3.40.50.880">
    <property type="match status" value="1"/>
</dbReference>
<keyword evidence="3" id="KW-1185">Reference proteome</keyword>
<dbReference type="Pfam" id="PF06283">
    <property type="entry name" value="ThuA"/>
    <property type="match status" value="1"/>
</dbReference>
<dbReference type="InterPro" id="IPR029062">
    <property type="entry name" value="Class_I_gatase-like"/>
</dbReference>
<dbReference type="PANTHER" id="PTHR40469:SF2">
    <property type="entry name" value="GALACTOSE-BINDING DOMAIN-LIKE SUPERFAMILY PROTEIN"/>
    <property type="match status" value="1"/>
</dbReference>
<feature type="domain" description="ThuA-like" evidence="1">
    <location>
        <begin position="5"/>
        <end position="229"/>
    </location>
</feature>
<protein>
    <submittedName>
        <fullName evidence="2">ThuA domain-containing protein</fullName>
    </submittedName>
</protein>
<accession>A0ABP7I8I6</accession>
<dbReference type="PANTHER" id="PTHR40469">
    <property type="entry name" value="SECRETED GLYCOSYL HYDROLASE"/>
    <property type="match status" value="1"/>
</dbReference>
<reference evidence="3" key="1">
    <citation type="journal article" date="2019" name="Int. J. Syst. Evol. Microbiol.">
        <title>The Global Catalogue of Microorganisms (GCM) 10K type strain sequencing project: providing services to taxonomists for standard genome sequencing and annotation.</title>
        <authorList>
            <consortium name="The Broad Institute Genomics Platform"/>
            <consortium name="The Broad Institute Genome Sequencing Center for Infectious Disease"/>
            <person name="Wu L."/>
            <person name="Ma J."/>
        </authorList>
    </citation>
    <scope>NUCLEOTIDE SEQUENCE [LARGE SCALE GENOMIC DNA]</scope>
    <source>
        <strain evidence="3">JCM 17138</strain>
    </source>
</reference>
<dbReference type="Proteomes" id="UP001501009">
    <property type="component" value="Unassembled WGS sequence"/>
</dbReference>
<gene>
    <name evidence="2" type="ORF">GCM10022403_052550</name>
</gene>
<sequence>MQRKKALVVRGGWEGHQPVRATELFLPFLEAGGYTVRVEESTDVYADGAEMAGTDLVVQCISMSEITAEQLSGLSAAVAAGTGLTGWHGGIADSFRASTDYLHLVGGQFACHPGKEPCERQGEAEDSFLPHTIDITELGREHPVTEGLDDFELCTEQYWVLHDDLIDVLATTTHPARAWQPWQRPVTSPAIWTRQWGAGRIVVTTPGHSLDVLENPNVRTVIERGMLWATRTASAS</sequence>
<dbReference type="EMBL" id="BAABDE010000021">
    <property type="protein sequence ID" value="GAA3812291.1"/>
    <property type="molecule type" value="Genomic_DNA"/>
</dbReference>
<name>A0ABP7I8I6_9ACTN</name>
<evidence type="ECO:0000313" key="2">
    <source>
        <dbReference type="EMBL" id="GAA3812291.1"/>
    </source>
</evidence>
<comment type="caution">
    <text evidence="2">The sequence shown here is derived from an EMBL/GenBank/DDBJ whole genome shotgun (WGS) entry which is preliminary data.</text>
</comment>
<dbReference type="RefSeq" id="WP_275781595.1">
    <property type="nucleotide sequence ID" value="NZ_BAABDE010000021.1"/>
</dbReference>
<organism evidence="2 3">
    <name type="scientific">Streptomyces coacervatus</name>
    <dbReference type="NCBI Taxonomy" id="647381"/>
    <lineage>
        <taxon>Bacteria</taxon>
        <taxon>Bacillati</taxon>
        <taxon>Actinomycetota</taxon>
        <taxon>Actinomycetes</taxon>
        <taxon>Kitasatosporales</taxon>
        <taxon>Streptomycetaceae</taxon>
        <taxon>Streptomyces</taxon>
    </lineage>
</organism>
<dbReference type="InterPro" id="IPR029010">
    <property type="entry name" value="ThuA-like"/>
</dbReference>
<evidence type="ECO:0000259" key="1">
    <source>
        <dbReference type="Pfam" id="PF06283"/>
    </source>
</evidence>